<evidence type="ECO:0000313" key="5">
    <source>
        <dbReference type="Proteomes" id="UP000659654"/>
    </source>
</evidence>
<dbReference type="EMBL" id="CAJFCV020000006">
    <property type="protein sequence ID" value="CAG9131688.1"/>
    <property type="molecule type" value="Genomic_DNA"/>
</dbReference>
<feature type="transmembrane region" description="Helical" evidence="2">
    <location>
        <begin position="273"/>
        <end position="292"/>
    </location>
</feature>
<dbReference type="WBParaSite" id="BXY_1107100.1">
    <property type="protein sequence ID" value="BXY_1107100.1"/>
    <property type="gene ID" value="BXY_1107100"/>
</dbReference>
<dbReference type="AlphaFoldDB" id="A0A1I7SDG6"/>
<protein>
    <submittedName>
        <fullName evidence="3">(pine wood nematode) hypothetical protein</fullName>
    </submittedName>
</protein>
<evidence type="ECO:0000313" key="3">
    <source>
        <dbReference type="EMBL" id="CAD5235352.1"/>
    </source>
</evidence>
<feature type="transmembrane region" description="Helical" evidence="2">
    <location>
        <begin position="86"/>
        <end position="111"/>
    </location>
</feature>
<feature type="transmembrane region" description="Helical" evidence="2">
    <location>
        <begin position="51"/>
        <end position="74"/>
    </location>
</feature>
<keyword evidence="2" id="KW-1133">Transmembrane helix</keyword>
<dbReference type="Proteomes" id="UP000095284">
    <property type="component" value="Unplaced"/>
</dbReference>
<comment type="similarity">
    <text evidence="1">Belongs to the nematode receptor-like protein sre family.</text>
</comment>
<dbReference type="GO" id="GO:0007606">
    <property type="term" value="P:sensory perception of chemical stimulus"/>
    <property type="evidence" value="ECO:0007669"/>
    <property type="project" value="InterPro"/>
</dbReference>
<reference evidence="3" key="2">
    <citation type="submission" date="2020-09" db="EMBL/GenBank/DDBJ databases">
        <authorList>
            <person name="Kikuchi T."/>
        </authorList>
    </citation>
    <scope>NUCLEOTIDE SEQUENCE</scope>
    <source>
        <strain evidence="3">Ka4C1</strain>
    </source>
</reference>
<feature type="transmembrane region" description="Helical" evidence="2">
    <location>
        <begin position="20"/>
        <end position="39"/>
    </location>
</feature>
<organism evidence="4 6">
    <name type="scientific">Bursaphelenchus xylophilus</name>
    <name type="common">Pinewood nematode worm</name>
    <name type="synonym">Aphelenchoides xylophilus</name>
    <dbReference type="NCBI Taxonomy" id="6326"/>
    <lineage>
        <taxon>Eukaryota</taxon>
        <taxon>Metazoa</taxon>
        <taxon>Ecdysozoa</taxon>
        <taxon>Nematoda</taxon>
        <taxon>Chromadorea</taxon>
        <taxon>Rhabditida</taxon>
        <taxon>Tylenchina</taxon>
        <taxon>Tylenchomorpha</taxon>
        <taxon>Aphelenchoidea</taxon>
        <taxon>Aphelenchoididae</taxon>
        <taxon>Bursaphelenchus</taxon>
    </lineage>
</organism>
<evidence type="ECO:0000313" key="4">
    <source>
        <dbReference type="Proteomes" id="UP000095284"/>
    </source>
</evidence>
<dbReference type="OrthoDB" id="10517664at2759"/>
<feature type="transmembrane region" description="Helical" evidence="2">
    <location>
        <begin position="175"/>
        <end position="199"/>
    </location>
</feature>
<evidence type="ECO:0000313" key="6">
    <source>
        <dbReference type="WBParaSite" id="BXY_1107100.1"/>
    </source>
</evidence>
<evidence type="ECO:0000256" key="1">
    <source>
        <dbReference type="ARBA" id="ARBA00006803"/>
    </source>
</evidence>
<dbReference type="EMBL" id="CAJFDI010000006">
    <property type="protein sequence ID" value="CAD5235352.1"/>
    <property type="molecule type" value="Genomic_DNA"/>
</dbReference>
<sequence>MAMDVNGSTETHILETIYDIVELVDVFLTFFGLLMALYYTRCVLRSSLIHVNLKFILLAASFYFNMSAFSRVFLRNSDPDSSNYDVILLLCNIGNIGATGGLNLVIISIVIERFLSTIYAATYDERGWRFGAIFVLVHISYFISYVVVTLLYEETMAADYMAVPNEPCILYKRPIILSVVWIIYPTITMPFLPLLYSIFMLNKRKNQRLIDYDLGIRFQYQQNINTLRQAIRISVVVAFISMVGIVCVLIILYKMVVLKETEITWTYKLLLNLPGIALDLDNFAFSILWLLWYNPLYCTVKSDIALLIAASDDEPEERSSMKRERIRQETDVYFSQLAKSWDAQYGPAPIK</sequence>
<gene>
    <name evidence="3" type="ORF">BXYJ_LOCUS15443</name>
</gene>
<reference evidence="6" key="1">
    <citation type="submission" date="2016-11" db="UniProtKB">
        <authorList>
            <consortium name="WormBaseParasite"/>
        </authorList>
    </citation>
    <scope>IDENTIFICATION</scope>
</reference>
<keyword evidence="2" id="KW-0812">Transmembrane</keyword>
<name>A0A1I7SDG6_BURXY</name>
<dbReference type="PANTHER" id="PTHR23128:SF132">
    <property type="entry name" value="SERPENTINE RECEPTOR, CLASS E (EPSILON)-RELATED"/>
    <property type="match status" value="1"/>
</dbReference>
<dbReference type="InterPro" id="IPR004151">
    <property type="entry name" value="7TM_GPCR_serpentine_rcpt_Sre"/>
</dbReference>
<accession>A0A1I7SDG6</accession>
<feature type="transmembrane region" description="Helical" evidence="2">
    <location>
        <begin position="132"/>
        <end position="152"/>
    </location>
</feature>
<dbReference type="SMR" id="A0A1I7SDG6"/>
<dbReference type="GO" id="GO:0016020">
    <property type="term" value="C:membrane"/>
    <property type="evidence" value="ECO:0007669"/>
    <property type="project" value="InterPro"/>
</dbReference>
<keyword evidence="5" id="KW-1185">Reference proteome</keyword>
<dbReference type="PANTHER" id="PTHR23128">
    <property type="entry name" value="SERPENTINE RECEPTOR, CLASS E (EPSILON)-RELATED"/>
    <property type="match status" value="1"/>
</dbReference>
<proteinExistence type="inferred from homology"/>
<evidence type="ECO:0000256" key="2">
    <source>
        <dbReference type="SAM" id="Phobius"/>
    </source>
</evidence>
<dbReference type="Proteomes" id="UP000659654">
    <property type="component" value="Unassembled WGS sequence"/>
</dbReference>
<dbReference type="Proteomes" id="UP000582659">
    <property type="component" value="Unassembled WGS sequence"/>
</dbReference>
<dbReference type="Pfam" id="PF03125">
    <property type="entry name" value="Sre"/>
    <property type="match status" value="1"/>
</dbReference>
<feature type="transmembrane region" description="Helical" evidence="2">
    <location>
        <begin position="230"/>
        <end position="253"/>
    </location>
</feature>
<keyword evidence="2" id="KW-0472">Membrane</keyword>